<comment type="caution">
    <text evidence="2">The sequence shown here is derived from an EMBL/GenBank/DDBJ whole genome shotgun (WGS) entry which is preliminary data.</text>
</comment>
<dbReference type="EMBL" id="JAPDIA010000008">
    <property type="protein sequence ID" value="MDG0813452.1"/>
    <property type="molecule type" value="Genomic_DNA"/>
</dbReference>
<dbReference type="Proteomes" id="UP001153404">
    <property type="component" value="Unassembled WGS sequence"/>
</dbReference>
<sequence length="334" mass="37609">MKSAFILWRKSIFTRLILTFMLIISPIYLVGFMIYNWGIASMKDELEGTMRSQVNFYGSNLDTEIQRVNALLFNSLYDSNLTDLSNLITKMSDYDIYHSVNNLQQRLFVLQNSNIYVKDVTAHIPSADMIVSSNTGIGALDPAALRFFNSALTDSKSQLIFYRDDIYLRALLPLDKDYRLDKRVHLLTATLSVDRIRAALSQLETREGSGAALLLPNGRLIARETADSGFVDHLKTAVEARLGASQSGSFQLKNEGKNYFAVYIQSEYLKTALVQYVPNEALTDKADRFKTIFVLFFNCRGYDRRLVYVVRLQVYSTADAEADSGAATNGKGQA</sequence>
<feature type="transmembrane region" description="Helical" evidence="1">
    <location>
        <begin position="12"/>
        <end position="35"/>
    </location>
</feature>
<accession>A0A9X4KYW2</accession>
<gene>
    <name evidence="2" type="ORF">OMP40_32320</name>
</gene>
<keyword evidence="1" id="KW-0472">Membrane</keyword>
<keyword evidence="1" id="KW-0812">Transmembrane</keyword>
<evidence type="ECO:0000313" key="2">
    <source>
        <dbReference type="EMBL" id="MDG0813452.1"/>
    </source>
</evidence>
<evidence type="ECO:0000256" key="1">
    <source>
        <dbReference type="SAM" id="Phobius"/>
    </source>
</evidence>
<name>A0A9X4KYW2_9BACL</name>
<protein>
    <submittedName>
        <fullName evidence="2">Uncharacterized protein</fullName>
    </submittedName>
</protein>
<evidence type="ECO:0000313" key="3">
    <source>
        <dbReference type="Proteomes" id="UP001153404"/>
    </source>
</evidence>
<organism evidence="2 3">
    <name type="scientific">Cohnella rhizosphaerae</name>
    <dbReference type="NCBI Taxonomy" id="1457232"/>
    <lineage>
        <taxon>Bacteria</taxon>
        <taxon>Bacillati</taxon>
        <taxon>Bacillota</taxon>
        <taxon>Bacilli</taxon>
        <taxon>Bacillales</taxon>
        <taxon>Paenibacillaceae</taxon>
        <taxon>Cohnella</taxon>
    </lineage>
</organism>
<keyword evidence="1" id="KW-1133">Transmembrane helix</keyword>
<proteinExistence type="predicted"/>
<dbReference type="RefSeq" id="WP_277537407.1">
    <property type="nucleotide sequence ID" value="NZ_JAPDIA010000008.1"/>
</dbReference>
<reference evidence="2" key="1">
    <citation type="submission" date="2022-10" db="EMBL/GenBank/DDBJ databases">
        <title>Comparative genomic analysis of Cohnella hashimotonis sp. nov., isolated from the International Space Station.</title>
        <authorList>
            <person name="Simpson A."/>
            <person name="Venkateswaran K."/>
        </authorList>
    </citation>
    <scope>NUCLEOTIDE SEQUENCE</scope>
    <source>
        <strain evidence="2">DSM 28161</strain>
    </source>
</reference>
<keyword evidence="3" id="KW-1185">Reference proteome</keyword>
<dbReference type="AlphaFoldDB" id="A0A9X4KYW2"/>